<dbReference type="Gene3D" id="3.30.70.100">
    <property type="match status" value="1"/>
</dbReference>
<keyword evidence="3" id="KW-1185">Reference proteome</keyword>
<dbReference type="Proteomes" id="UP001139971">
    <property type="component" value="Unassembled WGS sequence"/>
</dbReference>
<dbReference type="AlphaFoldDB" id="A0A9X3YNI9"/>
<evidence type="ECO:0000259" key="1">
    <source>
        <dbReference type="Pfam" id="PF03992"/>
    </source>
</evidence>
<protein>
    <submittedName>
        <fullName evidence="2">Antibiotic biosynthesis monooxygenase</fullName>
    </submittedName>
</protein>
<sequence length="104" mass="12340">MSGYAYIWEFHVPAERRDEFERHYADGGTWVRLFRRAPGYVQTLLLRDRDMSERYVTIDRWIDESAYKAFRLNFGDEYRALDALCEGFAKREVALGTFDEIGVD</sequence>
<dbReference type="SUPFAM" id="SSF54909">
    <property type="entry name" value="Dimeric alpha+beta barrel"/>
    <property type="match status" value="1"/>
</dbReference>
<dbReference type="EMBL" id="JAOVZO020000020">
    <property type="protein sequence ID" value="MDC8015621.1"/>
    <property type="molecule type" value="Genomic_DNA"/>
</dbReference>
<accession>A0A9X3YNI9</accession>
<organism evidence="2 3">
    <name type="scientific">Tahibacter soli</name>
    <dbReference type="NCBI Taxonomy" id="2983605"/>
    <lineage>
        <taxon>Bacteria</taxon>
        <taxon>Pseudomonadati</taxon>
        <taxon>Pseudomonadota</taxon>
        <taxon>Gammaproteobacteria</taxon>
        <taxon>Lysobacterales</taxon>
        <taxon>Rhodanobacteraceae</taxon>
        <taxon>Tahibacter</taxon>
    </lineage>
</organism>
<dbReference type="GO" id="GO:0004497">
    <property type="term" value="F:monooxygenase activity"/>
    <property type="evidence" value="ECO:0007669"/>
    <property type="project" value="UniProtKB-KW"/>
</dbReference>
<dbReference type="RefSeq" id="WP_263541174.1">
    <property type="nucleotide sequence ID" value="NZ_JAOVZO020000020.1"/>
</dbReference>
<reference evidence="2" key="1">
    <citation type="submission" date="2023-02" db="EMBL/GenBank/DDBJ databases">
        <title>Tahibacter soli sp. nov. isolated from soil.</title>
        <authorList>
            <person name="Baek J.H."/>
            <person name="Lee J.K."/>
            <person name="Choi D.G."/>
            <person name="Jeon C.O."/>
        </authorList>
    </citation>
    <scope>NUCLEOTIDE SEQUENCE</scope>
    <source>
        <strain evidence="2">BL</strain>
    </source>
</reference>
<dbReference type="InterPro" id="IPR007138">
    <property type="entry name" value="ABM_dom"/>
</dbReference>
<keyword evidence="2" id="KW-0560">Oxidoreductase</keyword>
<dbReference type="Pfam" id="PF03992">
    <property type="entry name" value="ABM"/>
    <property type="match status" value="1"/>
</dbReference>
<feature type="domain" description="ABM" evidence="1">
    <location>
        <begin position="8"/>
        <end position="71"/>
    </location>
</feature>
<evidence type="ECO:0000313" key="2">
    <source>
        <dbReference type="EMBL" id="MDC8015621.1"/>
    </source>
</evidence>
<dbReference type="InterPro" id="IPR011008">
    <property type="entry name" value="Dimeric_a/b-barrel"/>
</dbReference>
<comment type="caution">
    <text evidence="2">The sequence shown here is derived from an EMBL/GenBank/DDBJ whole genome shotgun (WGS) entry which is preliminary data.</text>
</comment>
<name>A0A9X3YNI9_9GAMM</name>
<proteinExistence type="predicted"/>
<gene>
    <name evidence="2" type="ORF">OD750_024100</name>
</gene>
<keyword evidence="2" id="KW-0503">Monooxygenase</keyword>
<evidence type="ECO:0000313" key="3">
    <source>
        <dbReference type="Proteomes" id="UP001139971"/>
    </source>
</evidence>